<dbReference type="NCBIfam" id="NF007139">
    <property type="entry name" value="PRK09585.1-3"/>
    <property type="match status" value="1"/>
</dbReference>
<dbReference type="PANTHER" id="PTHR30605">
    <property type="entry name" value="ANHYDRO-N-ACETYLMURAMIC ACID KINASE"/>
    <property type="match status" value="1"/>
</dbReference>
<dbReference type="UniPathway" id="UPA00343"/>
<evidence type="ECO:0000313" key="2">
    <source>
        <dbReference type="EMBL" id="BBU67967.1"/>
    </source>
</evidence>
<dbReference type="Gene3D" id="3.30.420.40">
    <property type="match status" value="2"/>
</dbReference>
<dbReference type="PANTHER" id="PTHR30605:SF0">
    <property type="entry name" value="ANHYDRO-N-ACETYLMURAMIC ACID KINASE"/>
    <property type="match status" value="1"/>
</dbReference>
<dbReference type="InterPro" id="IPR005338">
    <property type="entry name" value="Anhydro_N_Ac-Mur_kinase"/>
</dbReference>
<comment type="function">
    <text evidence="1">Catalyzes the specific phosphorylation of 1,6-anhydro-N-acetylmuramic acid (anhMurNAc) with the simultaneous cleavage of the 1,6-anhydro ring, generating MurNAc-6-P. Is required for the utilization of anhMurNAc either imported from the medium or derived from its own cell wall murein, and thus plays a role in cell wall recycling.</text>
</comment>
<dbReference type="AlphaFoldDB" id="A0A7R6QV98"/>
<evidence type="ECO:0000313" key="3">
    <source>
        <dbReference type="Proteomes" id="UP000463961"/>
    </source>
</evidence>
<organism evidence="2 3">
    <name type="scientific">Fluviibacter phosphoraccumulans</name>
    <dbReference type="NCBI Taxonomy" id="1751046"/>
    <lineage>
        <taxon>Bacteria</taxon>
        <taxon>Pseudomonadati</taxon>
        <taxon>Pseudomonadota</taxon>
        <taxon>Betaproteobacteria</taxon>
        <taxon>Rhodocyclales</taxon>
        <taxon>Fluviibacteraceae</taxon>
        <taxon>Fluviibacter</taxon>
    </lineage>
</organism>
<dbReference type="EMBL" id="AP022345">
    <property type="protein sequence ID" value="BBU67967.1"/>
    <property type="molecule type" value="Genomic_DNA"/>
</dbReference>
<keyword evidence="1 2" id="KW-0418">Kinase</keyword>
<keyword evidence="1" id="KW-0808">Transferase</keyword>
<gene>
    <name evidence="1 2" type="primary">anmK</name>
    <name evidence="2" type="ORF">ICHIAU1_02500</name>
</gene>
<comment type="pathway">
    <text evidence="1">Amino-sugar metabolism; 1,6-anhydro-N-acetylmuramate degradation.</text>
</comment>
<comment type="similarity">
    <text evidence="1">Belongs to the anhydro-N-acetylmuramic acid kinase family.</text>
</comment>
<reference evidence="3" key="1">
    <citation type="submission" date="2020-01" db="EMBL/GenBank/DDBJ databases">
        <title>Phosphoaccumulans saitamaens gen. nov., sp. nov., a polyphosphate accumulating bacterium isolated from surface river water.</title>
        <authorList>
            <person name="Watanabe K."/>
            <person name="Suda W."/>
        </authorList>
    </citation>
    <scope>NUCLEOTIDE SEQUENCE [LARGE SCALE GENOMIC DNA]</scope>
    <source>
        <strain evidence="3">ICHIAU1</strain>
    </source>
</reference>
<keyword evidence="1" id="KW-0119">Carbohydrate metabolism</keyword>
<dbReference type="GO" id="GO:0016773">
    <property type="term" value="F:phosphotransferase activity, alcohol group as acceptor"/>
    <property type="evidence" value="ECO:0007669"/>
    <property type="project" value="UniProtKB-UniRule"/>
</dbReference>
<dbReference type="UniPathway" id="UPA00544"/>
<dbReference type="HAMAP" id="MF_01270">
    <property type="entry name" value="AnhMurNAc_kinase"/>
    <property type="match status" value="1"/>
</dbReference>
<dbReference type="Pfam" id="PF03702">
    <property type="entry name" value="AnmK"/>
    <property type="match status" value="1"/>
</dbReference>
<sequence length="364" mass="38719">MSGTSLDGVDAVLMCQADTSSPRMRVVGHHFIAMPYGLRQEFLALQSPQDNELHRSQIASQALVEVYTAAIVGLLQKTGIDPAQIAAIGAHGQTIRHQPSSGYSLQLNAPHALVEATGITVISDFRQRDIAAGGQGAPLVPVFHASVFNAPRQKGGCIIANIGGMANLTYLPPPGSEARVIGFDCGPGNVLMDAWVEAHTGERFDRNGQFAANGKKNEALLNQLLTHEFFAQKPPKSCGREQFNLEWIQAQAAPFKLSPEDVQATLLAFTARTLADAVRNYCGPAVELLVCGGGAHNPQLMQALTEELPNLQVDTTARYDMDPNIIEAAAFAWLAQRTLDGLPGNLSAVTGSAGPRILGNITPA</sequence>
<dbReference type="GO" id="GO:0097175">
    <property type="term" value="P:1,6-anhydro-N-acetyl-beta-muramic acid catabolic process"/>
    <property type="evidence" value="ECO:0007669"/>
    <property type="project" value="UniProtKB-UniRule"/>
</dbReference>
<proteinExistence type="inferred from homology"/>
<dbReference type="Proteomes" id="UP000463961">
    <property type="component" value="Chromosome"/>
</dbReference>
<keyword evidence="1" id="KW-0067">ATP-binding</keyword>
<dbReference type="CDD" id="cd24050">
    <property type="entry name" value="ASKHA_NBD_ANMK"/>
    <property type="match status" value="1"/>
</dbReference>
<dbReference type="OrthoDB" id="9763949at2"/>
<dbReference type="GO" id="GO:0006040">
    <property type="term" value="P:amino sugar metabolic process"/>
    <property type="evidence" value="ECO:0007669"/>
    <property type="project" value="InterPro"/>
</dbReference>
<dbReference type="GO" id="GO:0009254">
    <property type="term" value="P:peptidoglycan turnover"/>
    <property type="evidence" value="ECO:0007669"/>
    <property type="project" value="UniProtKB-UniRule"/>
</dbReference>
<protein>
    <recommendedName>
        <fullName evidence="1">Anhydro-N-acetylmuramic acid kinase</fullName>
        <ecNumber evidence="1">2.7.1.170</ecNumber>
    </recommendedName>
    <alternativeName>
        <fullName evidence="1">AnhMurNAc kinase</fullName>
    </alternativeName>
</protein>
<dbReference type="SUPFAM" id="SSF53067">
    <property type="entry name" value="Actin-like ATPase domain"/>
    <property type="match status" value="1"/>
</dbReference>
<dbReference type="InterPro" id="IPR043129">
    <property type="entry name" value="ATPase_NBD"/>
</dbReference>
<name>A0A7R6QV98_9RHOO</name>
<dbReference type="GO" id="GO:0005524">
    <property type="term" value="F:ATP binding"/>
    <property type="evidence" value="ECO:0007669"/>
    <property type="project" value="UniProtKB-UniRule"/>
</dbReference>
<keyword evidence="1" id="KW-0547">Nucleotide-binding</keyword>
<dbReference type="EC" id="2.7.1.170" evidence="1"/>
<evidence type="ECO:0000256" key="1">
    <source>
        <dbReference type="HAMAP-Rule" id="MF_01270"/>
    </source>
</evidence>
<comment type="catalytic activity">
    <reaction evidence="1">
        <text>1,6-anhydro-N-acetyl-beta-muramate + ATP + H2O = N-acetyl-D-muramate 6-phosphate + ADP + H(+)</text>
        <dbReference type="Rhea" id="RHEA:24952"/>
        <dbReference type="ChEBI" id="CHEBI:15377"/>
        <dbReference type="ChEBI" id="CHEBI:15378"/>
        <dbReference type="ChEBI" id="CHEBI:30616"/>
        <dbReference type="ChEBI" id="CHEBI:58690"/>
        <dbReference type="ChEBI" id="CHEBI:58722"/>
        <dbReference type="ChEBI" id="CHEBI:456216"/>
        <dbReference type="EC" id="2.7.1.170"/>
    </reaction>
</comment>
<keyword evidence="3" id="KW-1185">Reference proteome</keyword>
<comment type="pathway">
    <text evidence="1">Cell wall biogenesis; peptidoglycan recycling.</text>
</comment>
<feature type="binding site" evidence="1">
    <location>
        <begin position="3"/>
        <end position="10"/>
    </location>
    <ligand>
        <name>ATP</name>
        <dbReference type="ChEBI" id="CHEBI:30616"/>
    </ligand>
</feature>
<accession>A0A7R6QV98</accession>
<dbReference type="GO" id="GO:0016301">
    <property type="term" value="F:kinase activity"/>
    <property type="evidence" value="ECO:0007669"/>
    <property type="project" value="UniProtKB-KW"/>
</dbReference>